<dbReference type="InterPro" id="IPR029063">
    <property type="entry name" value="SAM-dependent_MTases_sf"/>
</dbReference>
<dbReference type="PANTHER" id="PTHR10335:SF17">
    <property type="entry name" value="FIBRILLARIN"/>
    <property type="match status" value="1"/>
</dbReference>
<comment type="function">
    <text evidence="7">Involved in pre-rRNA and tRNA processing. Utilizes the methyl donor S-adenosyl-L-methionine to catalyze the site-specific 2'-hydroxyl methylation of ribose moieties in rRNA and tRNA. Site specificity is provided by a guide RNA that base pairs with the substrate. Methylation occurs at a characteristic distance from the sequence involved in base pairing with the guide RNA.</text>
</comment>
<feature type="binding site" evidence="7">
    <location>
        <begin position="79"/>
        <end position="80"/>
    </location>
    <ligand>
        <name>S-adenosyl-L-methionine</name>
        <dbReference type="ChEBI" id="CHEBI:59789"/>
    </ligand>
</feature>
<dbReference type="STRING" id="79929.MTBMA_c16000"/>
<dbReference type="HAMAP" id="MF_00351">
    <property type="entry name" value="RNA_methyltransf_FlpA"/>
    <property type="match status" value="1"/>
</dbReference>
<evidence type="ECO:0000256" key="5">
    <source>
        <dbReference type="ARBA" id="ARBA00022694"/>
    </source>
</evidence>
<comment type="similarity">
    <text evidence="1 7">Belongs to the methyltransferase superfamily. Fibrillarin family.</text>
</comment>
<dbReference type="InterPro" id="IPR000692">
    <property type="entry name" value="Fibrillarin"/>
</dbReference>
<comment type="subunit">
    <text evidence="7">Interacts with nop5. Component of box C/D small ribonucleoprotein (sRNP) particles that contain rpl7ae, FlpA and nop5, plus a guide RNA.</text>
</comment>
<dbReference type="Proteomes" id="UP000000345">
    <property type="component" value="Chromosome"/>
</dbReference>
<evidence type="ECO:0000313" key="8">
    <source>
        <dbReference type="EMBL" id="ADL59179.1"/>
    </source>
</evidence>
<dbReference type="GO" id="GO:0000494">
    <property type="term" value="P:box C/D sno(s)RNA 3'-end processing"/>
    <property type="evidence" value="ECO:0007669"/>
    <property type="project" value="TreeGrafter"/>
</dbReference>
<reference evidence="8 9" key="2">
    <citation type="journal article" date="2010" name="J. Bacteriol.">
        <title>Complete genome sequence of Methanothermobacter marburgensis, a methanoarchaeon model organism.</title>
        <authorList>
            <person name="Liesegang H."/>
            <person name="Kaster A.K."/>
            <person name="Wiezer A."/>
            <person name="Goenrich M."/>
            <person name="Wollherr A."/>
            <person name="Seedorf H."/>
            <person name="Gottschalk G."/>
            <person name="Thauer R.K."/>
        </authorList>
    </citation>
    <scope>NUCLEOTIDE SEQUENCE [LARGE SCALE GENOMIC DNA]</scope>
    <source>
        <strain evidence="9">ATCC BAA-927 / DSM 2133 / JCM 14651 / NBRC 100331 / OCM 82 / Marburg</strain>
    </source>
</reference>
<evidence type="ECO:0000313" key="9">
    <source>
        <dbReference type="Proteomes" id="UP000000345"/>
    </source>
</evidence>
<dbReference type="CDD" id="cd02440">
    <property type="entry name" value="AdoMet_MTases"/>
    <property type="match status" value="1"/>
</dbReference>
<dbReference type="PaxDb" id="79929-MTBMA_c16000"/>
<dbReference type="InterPro" id="IPR020813">
    <property type="entry name" value="Fibrillarin_CS"/>
</dbReference>
<dbReference type="Pfam" id="PF01269">
    <property type="entry name" value="Fibrillarin"/>
    <property type="match status" value="1"/>
</dbReference>
<dbReference type="PATRIC" id="fig|79929.8.peg.1550"/>
<dbReference type="RefSeq" id="WP_013296389.1">
    <property type="nucleotide sequence ID" value="NC_014408.1"/>
</dbReference>
<sequence length="221" mass="25335">MKRVKGLDGVFMMNDSLLTVNPNPGVRVYGEKLIEWGGREYRVWDPRRSKLAAAIHNGLRGFSLKASCRVLYLGASAGTTASHISDIVTDGRVYCVEFSPRMMRELLEVCSARMNMLPLLEDASRPRDYLRMVEAADLVYCDIAQPDQTRLFAENMEYFLRDDGYGLIMIKARSIDVTRSPRKIFREEVRKLRDSDFQVMDQVGLNPYEKDHMAVLVKRSD</sequence>
<evidence type="ECO:0000256" key="7">
    <source>
        <dbReference type="HAMAP-Rule" id="MF_00351"/>
    </source>
</evidence>
<evidence type="ECO:0000256" key="6">
    <source>
        <dbReference type="ARBA" id="ARBA00022884"/>
    </source>
</evidence>
<dbReference type="EMBL" id="CP001710">
    <property type="protein sequence ID" value="ADL59179.1"/>
    <property type="molecule type" value="Genomic_DNA"/>
</dbReference>
<evidence type="ECO:0000256" key="2">
    <source>
        <dbReference type="ARBA" id="ARBA00022552"/>
    </source>
</evidence>
<dbReference type="Gene3D" id="3.30.200.20">
    <property type="entry name" value="Phosphorylase Kinase, domain 1"/>
    <property type="match status" value="1"/>
</dbReference>
<proteinExistence type="inferred from homology"/>
<keyword evidence="9" id="KW-1185">Reference proteome</keyword>
<gene>
    <name evidence="7 8" type="primary">flpA</name>
    <name evidence="8" type="ordered locus">MTBMA_c16000</name>
</gene>
<organism evidence="8 9">
    <name type="scientific">Methanothermobacter marburgensis (strain ATCC BAA-927 / DSM 2133 / JCM 14651 / NBRC 100331 / OCM 82 / Marburg)</name>
    <name type="common">Methanobacterium thermoautotrophicum</name>
    <dbReference type="NCBI Taxonomy" id="79929"/>
    <lineage>
        <taxon>Archaea</taxon>
        <taxon>Methanobacteriati</taxon>
        <taxon>Methanobacteriota</taxon>
        <taxon>Methanomada group</taxon>
        <taxon>Methanobacteria</taxon>
        <taxon>Methanobacteriales</taxon>
        <taxon>Methanobacteriaceae</taxon>
        <taxon>Methanothermobacter</taxon>
    </lineage>
</organism>
<dbReference type="GO" id="GO:0003723">
    <property type="term" value="F:RNA binding"/>
    <property type="evidence" value="ECO:0007669"/>
    <property type="project" value="UniProtKB-UniRule"/>
</dbReference>
<dbReference type="SUPFAM" id="SSF53335">
    <property type="entry name" value="S-adenosyl-L-methionine-dependent methyltransferases"/>
    <property type="match status" value="1"/>
</dbReference>
<dbReference type="Gene3D" id="3.40.50.150">
    <property type="entry name" value="Vaccinia Virus protein VP39"/>
    <property type="match status" value="1"/>
</dbReference>
<keyword evidence="3 7" id="KW-0489">Methyltransferase</keyword>
<accession>D9PY81</accession>
<dbReference type="PROSITE" id="PS00566">
    <property type="entry name" value="FIBRILLARIN"/>
    <property type="match status" value="1"/>
</dbReference>
<dbReference type="NCBIfam" id="NF003276">
    <property type="entry name" value="PRK04266.1-2"/>
    <property type="match status" value="1"/>
</dbReference>
<dbReference type="PRINTS" id="PR00052">
    <property type="entry name" value="FIBRILLARIN"/>
</dbReference>
<evidence type="ECO:0000256" key="4">
    <source>
        <dbReference type="ARBA" id="ARBA00022679"/>
    </source>
</evidence>
<dbReference type="EC" id="2.1.1.-" evidence="7"/>
<dbReference type="PIRSF" id="PIRSF006540">
    <property type="entry name" value="Nop17p"/>
    <property type="match status" value="1"/>
</dbReference>
<keyword evidence="6 7" id="KW-0694">RNA-binding</keyword>
<dbReference type="GeneID" id="77400368"/>
<feature type="binding site" evidence="7">
    <location>
        <begin position="122"/>
        <end position="123"/>
    </location>
    <ligand>
        <name>S-adenosyl-L-methionine</name>
        <dbReference type="ChEBI" id="CHEBI:59789"/>
    </ligand>
</feature>
<protein>
    <recommendedName>
        <fullName evidence="7">Fibrillarin-like rRNA/tRNA 2'-O-methyltransferase</fullName>
        <ecNumber evidence="7">2.1.1.-</ecNumber>
    </recommendedName>
</protein>
<evidence type="ECO:0000256" key="3">
    <source>
        <dbReference type="ARBA" id="ARBA00022603"/>
    </source>
</evidence>
<feature type="binding site" evidence="7">
    <location>
        <begin position="142"/>
        <end position="145"/>
    </location>
    <ligand>
        <name>S-adenosyl-L-methionine</name>
        <dbReference type="ChEBI" id="CHEBI:59789"/>
    </ligand>
</feature>
<dbReference type="GO" id="GO:0008649">
    <property type="term" value="F:rRNA methyltransferase activity"/>
    <property type="evidence" value="ECO:0007669"/>
    <property type="project" value="TreeGrafter"/>
</dbReference>
<dbReference type="GO" id="GO:1990259">
    <property type="term" value="F:histone H2AQ104 methyltransferase activity"/>
    <property type="evidence" value="ECO:0007669"/>
    <property type="project" value="TreeGrafter"/>
</dbReference>
<evidence type="ECO:0000256" key="1">
    <source>
        <dbReference type="ARBA" id="ARBA00010632"/>
    </source>
</evidence>
<reference key="1">
    <citation type="submission" date="2009-08" db="EMBL/GenBank/DDBJ databases">
        <title>The genome sequence of Methanothermobacter marburgensis.</title>
        <authorList>
            <person name="Kaster A."/>
            <person name="Seedorf H."/>
            <person name="Goenrich M."/>
            <person name="Wiezer A."/>
            <person name="Liesegang H."/>
            <person name="Thauer R."/>
            <person name="Gottschalk G."/>
        </authorList>
    </citation>
    <scope>NUCLEOTIDE SEQUENCE</scope>
    <source>
        <strain>Marburg</strain>
    </source>
</reference>
<keyword evidence="2 7" id="KW-0698">rRNA processing</keyword>
<dbReference type="KEGG" id="mmg:MTBMA_c16000"/>
<dbReference type="GO" id="GO:0008033">
    <property type="term" value="P:tRNA processing"/>
    <property type="evidence" value="ECO:0007669"/>
    <property type="project" value="UniProtKB-UniRule"/>
</dbReference>
<dbReference type="HOGENOM" id="CLU_059055_2_0_2"/>
<feature type="binding site" evidence="7">
    <location>
        <begin position="97"/>
        <end position="98"/>
    </location>
    <ligand>
        <name>S-adenosyl-L-methionine</name>
        <dbReference type="ChEBI" id="CHEBI:59789"/>
    </ligand>
</feature>
<keyword evidence="5 7" id="KW-0819">tRNA processing</keyword>
<dbReference type="AlphaFoldDB" id="D9PY81"/>
<dbReference type="PANTHER" id="PTHR10335">
    <property type="entry name" value="RRNA 2-O-METHYLTRANSFERASE FIBRILLARIN"/>
    <property type="match status" value="1"/>
</dbReference>
<dbReference type="SMART" id="SM01206">
    <property type="entry name" value="Fibrillarin"/>
    <property type="match status" value="1"/>
</dbReference>
<keyword evidence="4 7" id="KW-0808">Transferase</keyword>
<name>D9PY81_METTM</name>